<gene>
    <name evidence="1" type="ORF">RC62_1217</name>
</gene>
<evidence type="ECO:0000313" key="1">
    <source>
        <dbReference type="EMBL" id="KQB39535.1"/>
    </source>
</evidence>
<reference evidence="1 2" key="1">
    <citation type="submission" date="2014-09" db="EMBL/GenBank/DDBJ databases">
        <title>Genome sequence of Flavobacterium aquidurense RC62.</title>
        <authorList>
            <person name="Kim J.F."/>
            <person name="Kwak M.-J."/>
        </authorList>
    </citation>
    <scope>NUCLEOTIDE SEQUENCE [LARGE SCALE GENOMIC DNA]</scope>
    <source>
        <strain evidence="1 2">RC62</strain>
    </source>
</reference>
<name>A0A0Q0S2M5_9FLAO</name>
<protein>
    <submittedName>
        <fullName evidence="1">Uncharacterized protein</fullName>
    </submittedName>
</protein>
<dbReference type="STRING" id="362413.RC62_1217"/>
<dbReference type="RefSeq" id="WP_055096064.1">
    <property type="nucleotide sequence ID" value="NZ_JRLF01000012.1"/>
</dbReference>
<sequence length="265" mass="30065">MFRDRFGKNGNPFDSDDFMSDNIWERKDVMGGMLEARKSKDRFDSFSSSNNFFADGPNRRATEGELYFESKDNTIYRGNRDGSWTKATQLSEVVVKHLVRVGIKRDGIRVFGFGADPIAGSGNIKNDRGSGSIDTPGHDFNTCIDLGNLLGNLFPKSSLMFPWLLELEMILKYGVPNKQPMVTKNATLSDPDSISMELYRYKATDAFGVTKSAINEKKLKDSTVHISQKDKLNQINDRALQKATQEQEAKNLEFQKRLDYYNIKK</sequence>
<dbReference type="Proteomes" id="UP000050443">
    <property type="component" value="Unassembled WGS sequence"/>
</dbReference>
<dbReference type="AlphaFoldDB" id="A0A0Q0S2M5"/>
<organism evidence="1 2">
    <name type="scientific">Flavobacterium aquidurense</name>
    <dbReference type="NCBI Taxonomy" id="362413"/>
    <lineage>
        <taxon>Bacteria</taxon>
        <taxon>Pseudomonadati</taxon>
        <taxon>Bacteroidota</taxon>
        <taxon>Flavobacteriia</taxon>
        <taxon>Flavobacteriales</taxon>
        <taxon>Flavobacteriaceae</taxon>
        <taxon>Flavobacterium</taxon>
    </lineage>
</organism>
<comment type="caution">
    <text evidence="1">The sequence shown here is derived from an EMBL/GenBank/DDBJ whole genome shotgun (WGS) entry which is preliminary data.</text>
</comment>
<accession>A0A0Q0S2M5</accession>
<dbReference type="EMBL" id="JRLF01000012">
    <property type="protein sequence ID" value="KQB39535.1"/>
    <property type="molecule type" value="Genomic_DNA"/>
</dbReference>
<evidence type="ECO:0000313" key="2">
    <source>
        <dbReference type="Proteomes" id="UP000050443"/>
    </source>
</evidence>
<proteinExistence type="predicted"/>
<dbReference type="OrthoDB" id="1343844at2"/>
<dbReference type="PATRIC" id="fig|362413.3.peg.1192"/>